<evidence type="ECO:0000256" key="5">
    <source>
        <dbReference type="ARBA" id="ARBA00022519"/>
    </source>
</evidence>
<keyword evidence="4" id="KW-0488">Methylation</keyword>
<dbReference type="GO" id="GO:0015627">
    <property type="term" value="C:type II protein secretion system complex"/>
    <property type="evidence" value="ECO:0007669"/>
    <property type="project" value="InterPro"/>
</dbReference>
<protein>
    <recommendedName>
        <fullName evidence="2">Type II secretion system protein H</fullName>
    </recommendedName>
    <alternativeName>
        <fullName evidence="10">General secretion pathway protein H</fullName>
    </alternativeName>
</protein>
<evidence type="ECO:0000256" key="7">
    <source>
        <dbReference type="ARBA" id="ARBA00022989"/>
    </source>
</evidence>
<accession>A0A4Z0BS83</accession>
<organism evidence="12 13">
    <name type="scientific">Ramlibacter rhizophilus</name>
    <dbReference type="NCBI Taxonomy" id="1781167"/>
    <lineage>
        <taxon>Bacteria</taxon>
        <taxon>Pseudomonadati</taxon>
        <taxon>Pseudomonadota</taxon>
        <taxon>Betaproteobacteria</taxon>
        <taxon>Burkholderiales</taxon>
        <taxon>Comamonadaceae</taxon>
        <taxon>Ramlibacter</taxon>
    </lineage>
</organism>
<reference evidence="12 13" key="1">
    <citation type="submission" date="2019-03" db="EMBL/GenBank/DDBJ databases">
        <title>Ramlibacter rhizophilus CCTCC AB2015357, whole genome shotgun sequence.</title>
        <authorList>
            <person name="Zhang X."/>
            <person name="Feng G."/>
            <person name="Zhu H."/>
        </authorList>
    </citation>
    <scope>NUCLEOTIDE SEQUENCE [LARGE SCALE GENOMIC DNA]</scope>
    <source>
        <strain evidence="12 13">CCTCC AB2015357</strain>
    </source>
</reference>
<dbReference type="PROSITE" id="PS00409">
    <property type="entry name" value="PROKAR_NTER_METHYL"/>
    <property type="match status" value="1"/>
</dbReference>
<evidence type="ECO:0000256" key="8">
    <source>
        <dbReference type="ARBA" id="ARBA00023136"/>
    </source>
</evidence>
<dbReference type="SUPFAM" id="SSF54523">
    <property type="entry name" value="Pili subunits"/>
    <property type="match status" value="1"/>
</dbReference>
<keyword evidence="5" id="KW-0997">Cell inner membrane</keyword>
<evidence type="ECO:0000313" key="13">
    <source>
        <dbReference type="Proteomes" id="UP000297564"/>
    </source>
</evidence>
<evidence type="ECO:0000256" key="4">
    <source>
        <dbReference type="ARBA" id="ARBA00022481"/>
    </source>
</evidence>
<evidence type="ECO:0000259" key="11">
    <source>
        <dbReference type="Pfam" id="PF12019"/>
    </source>
</evidence>
<dbReference type="EMBL" id="SMLL01000003">
    <property type="protein sequence ID" value="TFZ01592.1"/>
    <property type="molecule type" value="Genomic_DNA"/>
</dbReference>
<evidence type="ECO:0000256" key="9">
    <source>
        <dbReference type="ARBA" id="ARBA00025772"/>
    </source>
</evidence>
<dbReference type="Pfam" id="PF12019">
    <property type="entry name" value="GspH"/>
    <property type="match status" value="1"/>
</dbReference>
<dbReference type="OrthoDB" id="9180128at2"/>
<evidence type="ECO:0000256" key="2">
    <source>
        <dbReference type="ARBA" id="ARBA00021549"/>
    </source>
</evidence>
<dbReference type="RefSeq" id="WP_135284891.1">
    <property type="nucleotide sequence ID" value="NZ_SMLL01000003.1"/>
</dbReference>
<sequence length="167" mass="17187">MLRPPSALGRRCNSGFTLLEMMVAVALLALVASLAAPGMQRLIAAQRLRSVGYDLVADLTLARSEAIKRAAQVSIVPTSGSWANGWTVQTVVGSTALGQRGAIHGLSVNSTTPPAGIVFEANGRATVAGGGTARFGFSNSYGNHRCITVDPSGRPRSVTSACTTSTT</sequence>
<dbReference type="InterPro" id="IPR045584">
    <property type="entry name" value="Pilin-like"/>
</dbReference>
<gene>
    <name evidence="12" type="ORF">EZ242_09495</name>
</gene>
<dbReference type="InterPro" id="IPR012902">
    <property type="entry name" value="N_methyl_site"/>
</dbReference>
<name>A0A4Z0BS83_9BURK</name>
<feature type="domain" description="General secretion pathway GspH" evidence="11">
    <location>
        <begin position="54"/>
        <end position="153"/>
    </location>
</feature>
<evidence type="ECO:0000256" key="6">
    <source>
        <dbReference type="ARBA" id="ARBA00022692"/>
    </source>
</evidence>
<dbReference type="InterPro" id="IPR022346">
    <property type="entry name" value="T2SS_GspH"/>
</dbReference>
<evidence type="ECO:0000256" key="10">
    <source>
        <dbReference type="ARBA" id="ARBA00030775"/>
    </source>
</evidence>
<keyword evidence="3" id="KW-1003">Cell membrane</keyword>
<dbReference type="AlphaFoldDB" id="A0A4Z0BS83"/>
<keyword evidence="6" id="KW-0812">Transmembrane</keyword>
<keyword evidence="7" id="KW-1133">Transmembrane helix</keyword>
<evidence type="ECO:0000256" key="1">
    <source>
        <dbReference type="ARBA" id="ARBA00004377"/>
    </source>
</evidence>
<keyword evidence="13" id="KW-1185">Reference proteome</keyword>
<evidence type="ECO:0000313" key="12">
    <source>
        <dbReference type="EMBL" id="TFZ01592.1"/>
    </source>
</evidence>
<evidence type="ECO:0000256" key="3">
    <source>
        <dbReference type="ARBA" id="ARBA00022475"/>
    </source>
</evidence>
<dbReference type="Pfam" id="PF07963">
    <property type="entry name" value="N_methyl"/>
    <property type="match status" value="1"/>
</dbReference>
<dbReference type="Proteomes" id="UP000297564">
    <property type="component" value="Unassembled WGS sequence"/>
</dbReference>
<comment type="subcellular location">
    <subcellularLocation>
        <location evidence="1">Cell inner membrane</location>
        <topology evidence="1">Single-pass membrane protein</topology>
    </subcellularLocation>
</comment>
<proteinExistence type="inferred from homology"/>
<dbReference type="Gene3D" id="3.55.40.10">
    <property type="entry name" value="minor pseudopilin epsh domain"/>
    <property type="match status" value="1"/>
</dbReference>
<dbReference type="GO" id="GO:0015628">
    <property type="term" value="P:protein secretion by the type II secretion system"/>
    <property type="evidence" value="ECO:0007669"/>
    <property type="project" value="InterPro"/>
</dbReference>
<comment type="similarity">
    <text evidence="9">Belongs to the GSP H family.</text>
</comment>
<dbReference type="NCBIfam" id="TIGR02532">
    <property type="entry name" value="IV_pilin_GFxxxE"/>
    <property type="match status" value="1"/>
</dbReference>
<keyword evidence="8" id="KW-0472">Membrane</keyword>
<comment type="caution">
    <text evidence="12">The sequence shown here is derived from an EMBL/GenBank/DDBJ whole genome shotgun (WGS) entry which is preliminary data.</text>
</comment>
<dbReference type="GO" id="GO:0005886">
    <property type="term" value="C:plasma membrane"/>
    <property type="evidence" value="ECO:0007669"/>
    <property type="project" value="UniProtKB-SubCell"/>
</dbReference>